<gene>
    <name evidence="1" type="ORF">HERILL_LOCUS12515</name>
</gene>
<dbReference type="EMBL" id="LR899013">
    <property type="protein sequence ID" value="CAD7090000.1"/>
    <property type="molecule type" value="Genomic_DNA"/>
</dbReference>
<proteinExistence type="predicted"/>
<accession>A0A7R8UZG6</accession>
<evidence type="ECO:0000313" key="1">
    <source>
        <dbReference type="EMBL" id="CAD7090000.1"/>
    </source>
</evidence>
<dbReference type="AlphaFoldDB" id="A0A7R8UZG6"/>
<protein>
    <submittedName>
        <fullName evidence="1">Uncharacterized protein</fullName>
    </submittedName>
</protein>
<dbReference type="Proteomes" id="UP000594454">
    <property type="component" value="Chromosome 5"/>
</dbReference>
<keyword evidence="2" id="KW-1185">Reference proteome</keyword>
<name>A0A7R8UZG6_HERIL</name>
<dbReference type="InParanoid" id="A0A7R8UZG6"/>
<dbReference type="OrthoDB" id="10571963at2759"/>
<reference evidence="1 2" key="1">
    <citation type="submission" date="2020-11" db="EMBL/GenBank/DDBJ databases">
        <authorList>
            <person name="Wallbank WR R."/>
            <person name="Pardo Diaz C."/>
            <person name="Kozak K."/>
            <person name="Martin S."/>
            <person name="Jiggins C."/>
            <person name="Moest M."/>
            <person name="Warren A I."/>
            <person name="Generalovic N T."/>
            <person name="Byers J.R.P. K."/>
            <person name="Montejo-Kovacevich G."/>
            <person name="Yen C E."/>
        </authorList>
    </citation>
    <scope>NUCLEOTIDE SEQUENCE [LARGE SCALE GENOMIC DNA]</scope>
</reference>
<sequence length="143" mass="16943">MQLEKFSSNREDEVLRLDEELSRVRDLYKNYLKFVRGFELCAMEVNRFLNVNGVYVQVLQDTESGNVANIMRNAECKDQNIEVNILKKCPESDSCKILLTKRDILEKIRRKIFERKRQKMGQVDVGKKNKVWRPWLGSKSSKR</sequence>
<evidence type="ECO:0000313" key="2">
    <source>
        <dbReference type="Proteomes" id="UP000594454"/>
    </source>
</evidence>
<organism evidence="1 2">
    <name type="scientific">Hermetia illucens</name>
    <name type="common">Black soldier fly</name>
    <dbReference type="NCBI Taxonomy" id="343691"/>
    <lineage>
        <taxon>Eukaryota</taxon>
        <taxon>Metazoa</taxon>
        <taxon>Ecdysozoa</taxon>
        <taxon>Arthropoda</taxon>
        <taxon>Hexapoda</taxon>
        <taxon>Insecta</taxon>
        <taxon>Pterygota</taxon>
        <taxon>Neoptera</taxon>
        <taxon>Endopterygota</taxon>
        <taxon>Diptera</taxon>
        <taxon>Brachycera</taxon>
        <taxon>Stratiomyomorpha</taxon>
        <taxon>Stratiomyidae</taxon>
        <taxon>Hermetiinae</taxon>
        <taxon>Hermetia</taxon>
    </lineage>
</organism>